<dbReference type="AlphaFoldDB" id="A0A2H0UM76"/>
<accession>A0A2H0UM76</accession>
<evidence type="ECO:0000313" key="2">
    <source>
        <dbReference type="Proteomes" id="UP000229526"/>
    </source>
</evidence>
<evidence type="ECO:0008006" key="3">
    <source>
        <dbReference type="Google" id="ProtNLM"/>
    </source>
</evidence>
<comment type="caution">
    <text evidence="1">The sequence shown here is derived from an EMBL/GenBank/DDBJ whole genome shotgun (WGS) entry which is preliminary data.</text>
</comment>
<organism evidence="1 2">
    <name type="scientific">Candidatus Harrisonbacteria bacterium CG10_big_fil_rev_8_21_14_0_10_49_15</name>
    <dbReference type="NCBI Taxonomy" id="1974587"/>
    <lineage>
        <taxon>Bacteria</taxon>
        <taxon>Candidatus Harrisoniibacteriota</taxon>
    </lineage>
</organism>
<gene>
    <name evidence="1" type="ORF">COU11_00050</name>
</gene>
<protein>
    <recommendedName>
        <fullName evidence="3">YdeI/OmpD-associated family protein</fullName>
    </recommendedName>
</protein>
<sequence>MHNLPPDFQKALTAAPKAKAAWKDITPLARNEWTCWITSPKKPATCLAHLKRAIEELATGKRRPCCWSGCTHRKDKPLSASQKFILRKQPSKKTKSK</sequence>
<proteinExistence type="predicted"/>
<name>A0A2H0UM76_9BACT</name>
<dbReference type="Proteomes" id="UP000229526">
    <property type="component" value="Unassembled WGS sequence"/>
</dbReference>
<reference evidence="2" key="1">
    <citation type="submission" date="2017-09" db="EMBL/GenBank/DDBJ databases">
        <title>Depth-based differentiation of microbial function through sediment-hosted aquifers and enrichment of novel symbionts in the deep terrestrial subsurface.</title>
        <authorList>
            <person name="Probst A.J."/>
            <person name="Ladd B."/>
            <person name="Jarett J.K."/>
            <person name="Geller-Mcgrath D.E."/>
            <person name="Sieber C.M.K."/>
            <person name="Emerson J.B."/>
            <person name="Anantharaman K."/>
            <person name="Thomas B.C."/>
            <person name="Malmstrom R."/>
            <person name="Stieglmeier M."/>
            <person name="Klingl A."/>
            <person name="Woyke T."/>
            <person name="Ryan C.M."/>
            <person name="Banfield J.F."/>
        </authorList>
    </citation>
    <scope>NUCLEOTIDE SEQUENCE [LARGE SCALE GENOMIC DNA]</scope>
</reference>
<dbReference type="Pfam" id="PF13376">
    <property type="entry name" value="OmdA"/>
    <property type="match status" value="1"/>
</dbReference>
<dbReference type="EMBL" id="PFBD01000001">
    <property type="protein sequence ID" value="PIR87517.1"/>
    <property type="molecule type" value="Genomic_DNA"/>
</dbReference>
<evidence type="ECO:0000313" key="1">
    <source>
        <dbReference type="EMBL" id="PIR87517.1"/>
    </source>
</evidence>